<dbReference type="RefSeq" id="WP_378197190.1">
    <property type="nucleotide sequence ID" value="NZ_JBHLZP010000035.1"/>
</dbReference>
<proteinExistence type="predicted"/>
<evidence type="ECO:0000256" key="1">
    <source>
        <dbReference type="SAM" id="Phobius"/>
    </source>
</evidence>
<gene>
    <name evidence="2" type="ORF">ACFFNX_07315</name>
</gene>
<name>A0ABV5YAF7_9ACTN</name>
<keyword evidence="1" id="KW-0472">Membrane</keyword>
<feature type="transmembrane region" description="Helical" evidence="1">
    <location>
        <begin position="102"/>
        <end position="123"/>
    </location>
</feature>
<comment type="caution">
    <text evidence="2">The sequence shown here is derived from an EMBL/GenBank/DDBJ whole genome shotgun (WGS) entry which is preliminary data.</text>
</comment>
<keyword evidence="1" id="KW-1133">Transmembrane helix</keyword>
<protein>
    <submittedName>
        <fullName evidence="2">Uncharacterized protein</fullName>
    </submittedName>
</protein>
<evidence type="ECO:0000313" key="2">
    <source>
        <dbReference type="EMBL" id="MFB9831995.1"/>
    </source>
</evidence>
<dbReference type="EMBL" id="JBHLZP010000035">
    <property type="protein sequence ID" value="MFB9831995.1"/>
    <property type="molecule type" value="Genomic_DNA"/>
</dbReference>
<keyword evidence="3" id="KW-1185">Reference proteome</keyword>
<evidence type="ECO:0000313" key="3">
    <source>
        <dbReference type="Proteomes" id="UP001589627"/>
    </source>
</evidence>
<dbReference type="Proteomes" id="UP001589627">
    <property type="component" value="Unassembled WGS sequence"/>
</dbReference>
<sequence>MGRRYMGCAGRIANGINTVHLPYARERVGHALISARRWNPAEQINVVIGLLIIGVSFVAGRDAKHPRCDGEHMSGSDVCISTRSGAQSYDQRASDARAASTWMLRIGGVLVLGGVGAMVIGGLTSARRD</sequence>
<reference evidence="2 3" key="1">
    <citation type="submission" date="2024-09" db="EMBL/GenBank/DDBJ databases">
        <authorList>
            <person name="Sun Q."/>
            <person name="Mori K."/>
        </authorList>
    </citation>
    <scope>NUCLEOTIDE SEQUENCE [LARGE SCALE GENOMIC DNA]</scope>
    <source>
        <strain evidence="2 3">TBRC 0563</strain>
    </source>
</reference>
<organism evidence="2 3">
    <name type="scientific">Actinoallomurus acaciae</name>
    <dbReference type="NCBI Taxonomy" id="502577"/>
    <lineage>
        <taxon>Bacteria</taxon>
        <taxon>Bacillati</taxon>
        <taxon>Actinomycetota</taxon>
        <taxon>Actinomycetes</taxon>
        <taxon>Streptosporangiales</taxon>
        <taxon>Thermomonosporaceae</taxon>
        <taxon>Actinoallomurus</taxon>
    </lineage>
</organism>
<keyword evidence="1" id="KW-0812">Transmembrane</keyword>
<accession>A0ABV5YAF7</accession>
<feature type="transmembrane region" description="Helical" evidence="1">
    <location>
        <begin position="44"/>
        <end position="60"/>
    </location>
</feature>